<evidence type="ECO:0000313" key="1">
    <source>
        <dbReference type="EMBL" id="AOM76004.1"/>
    </source>
</evidence>
<proteinExistence type="predicted"/>
<gene>
    <name evidence="1" type="ORF">BFS30_01785</name>
</gene>
<organism evidence="1 2">
    <name type="scientific">Pedobacter steynii</name>
    <dbReference type="NCBI Taxonomy" id="430522"/>
    <lineage>
        <taxon>Bacteria</taxon>
        <taxon>Pseudomonadati</taxon>
        <taxon>Bacteroidota</taxon>
        <taxon>Sphingobacteriia</taxon>
        <taxon>Sphingobacteriales</taxon>
        <taxon>Sphingobacteriaceae</taxon>
        <taxon>Pedobacter</taxon>
    </lineage>
</organism>
<keyword evidence="2" id="KW-1185">Reference proteome</keyword>
<sequence length="133" mass="14584">MNTNTAINYATALEISAILGKCTIKSVGTELLFPVIKLKSNLSVVVKQFQELREAICTESGLTFNVDGSVTGAERIEEVNEVSNALKKLSEDQTDIEAQSLKILSQKHLEDLYTENPALTTNELEVLLQLMLG</sequence>
<dbReference type="KEGG" id="psty:BFS30_01785"/>
<accession>A0A1D7QBQ9</accession>
<dbReference type="AlphaFoldDB" id="A0A1D7QBQ9"/>
<protein>
    <submittedName>
        <fullName evidence="1">Uncharacterized protein</fullName>
    </submittedName>
</protein>
<dbReference type="Proteomes" id="UP000094313">
    <property type="component" value="Chromosome"/>
</dbReference>
<name>A0A1D7QBQ9_9SPHI</name>
<dbReference type="OrthoDB" id="769692at2"/>
<reference evidence="1 2" key="1">
    <citation type="submission" date="2016-08" db="EMBL/GenBank/DDBJ databases">
        <authorList>
            <person name="Seilhamer J.J."/>
        </authorList>
    </citation>
    <scope>NUCLEOTIDE SEQUENCE [LARGE SCALE GENOMIC DNA]</scope>
    <source>
        <strain evidence="1 2">DX4</strain>
    </source>
</reference>
<dbReference type="EMBL" id="CP017141">
    <property type="protein sequence ID" value="AOM76004.1"/>
    <property type="molecule type" value="Genomic_DNA"/>
</dbReference>
<dbReference type="RefSeq" id="WP_069377700.1">
    <property type="nucleotide sequence ID" value="NZ_CP017141.1"/>
</dbReference>
<evidence type="ECO:0000313" key="2">
    <source>
        <dbReference type="Proteomes" id="UP000094313"/>
    </source>
</evidence>